<feature type="binding site" evidence="2">
    <location>
        <position position="104"/>
    </location>
    <ligand>
        <name>Mn(2+)</name>
        <dbReference type="ChEBI" id="CHEBI:29035"/>
        <label>2</label>
    </ligand>
</feature>
<reference evidence="4" key="2">
    <citation type="submission" date="2021-04" db="EMBL/GenBank/DDBJ databases">
        <authorList>
            <person name="Gilroy R."/>
        </authorList>
    </citation>
    <scope>NUCLEOTIDE SEQUENCE</scope>
    <source>
        <strain evidence="4">CHK33-7979</strain>
    </source>
</reference>
<evidence type="ECO:0000256" key="1">
    <source>
        <dbReference type="ARBA" id="ARBA00022801"/>
    </source>
</evidence>
<dbReference type="GO" id="GO:0050118">
    <property type="term" value="F:N-acetyldiaminopimelate deacetylase activity"/>
    <property type="evidence" value="ECO:0007669"/>
    <property type="project" value="UniProtKB-ARBA"/>
</dbReference>
<dbReference type="GO" id="GO:0046872">
    <property type="term" value="F:metal ion binding"/>
    <property type="evidence" value="ECO:0007669"/>
    <property type="project" value="UniProtKB-KW"/>
</dbReference>
<dbReference type="InterPro" id="IPR011650">
    <property type="entry name" value="Peptidase_M20_dimer"/>
</dbReference>
<feature type="binding site" evidence="2">
    <location>
        <position position="102"/>
    </location>
    <ligand>
        <name>Mn(2+)</name>
        <dbReference type="ChEBI" id="CHEBI:29035"/>
        <label>2</label>
    </ligand>
</feature>
<feature type="binding site" evidence="2">
    <location>
        <position position="166"/>
    </location>
    <ligand>
        <name>Mn(2+)</name>
        <dbReference type="ChEBI" id="CHEBI:29035"/>
        <label>2</label>
    </ligand>
</feature>
<organism evidence="4 5">
    <name type="scientific">Candidatus Intestinimonas merdavium</name>
    <dbReference type="NCBI Taxonomy" id="2838622"/>
    <lineage>
        <taxon>Bacteria</taxon>
        <taxon>Bacillati</taxon>
        <taxon>Bacillota</taxon>
        <taxon>Clostridia</taxon>
        <taxon>Eubacteriales</taxon>
        <taxon>Intestinimonas</taxon>
    </lineage>
</organism>
<protein>
    <submittedName>
        <fullName evidence="4">Amidohydrolase</fullName>
    </submittedName>
</protein>
<dbReference type="Pfam" id="PF01546">
    <property type="entry name" value="Peptidase_M20"/>
    <property type="match status" value="1"/>
</dbReference>
<dbReference type="PIRSF" id="PIRSF005962">
    <property type="entry name" value="Pept_M20D_amidohydro"/>
    <property type="match status" value="1"/>
</dbReference>
<comment type="cofactor">
    <cofactor evidence="2">
        <name>Mn(2+)</name>
        <dbReference type="ChEBI" id="CHEBI:29035"/>
    </cofactor>
    <text evidence="2">The Mn(2+) ion enhances activity.</text>
</comment>
<proteinExistence type="predicted"/>
<gene>
    <name evidence="4" type="ORF">H9826_00560</name>
</gene>
<evidence type="ECO:0000313" key="5">
    <source>
        <dbReference type="Proteomes" id="UP000886824"/>
    </source>
</evidence>
<dbReference type="NCBIfam" id="TIGR01891">
    <property type="entry name" value="amidohydrolases"/>
    <property type="match status" value="1"/>
</dbReference>
<dbReference type="AlphaFoldDB" id="A0A9D1Z204"/>
<feature type="binding site" evidence="2">
    <location>
        <position position="364"/>
    </location>
    <ligand>
        <name>Mn(2+)</name>
        <dbReference type="ChEBI" id="CHEBI:29035"/>
        <label>2</label>
    </ligand>
</feature>
<sequence length="394" mass="42231">MDTLLEQAQSLLPSLKCLKDDLHRHPELSWREVRTTALLKERLAGLGLELLELDMETGCAALLRGGKPGPTVALRADIDAIVQETPEEGEVVSQIPGVMHACGHDFHTAGLYGAACLLSGMREELAGNVAFLFQPAEETTGGARAMLSHGLWEKLPSRPVCVFGVHNRPQIPAGKVAVQEGPLMSEKANFTIVLHGVTGHGGTPQKCVDVIVPAAAIIQAIQSVVSRNTAPDDPLVCAVCSIHAGTPENFSPDLLTMTGSIRAFSHETRMMAQTRVEKLTRDIASAYGCRCDFNCEEAAPLLSNAPAITALARRAAACVLGEENIVGTAPEMSSEDFPEFGREVPYFFYWLGSGFPGRENAGWHSPKFRTDDDALALDAALLARSALLGLTWEG</sequence>
<dbReference type="EMBL" id="DXCX01000010">
    <property type="protein sequence ID" value="HIY72453.1"/>
    <property type="molecule type" value="Genomic_DNA"/>
</dbReference>
<feature type="binding site" evidence="2">
    <location>
        <position position="138"/>
    </location>
    <ligand>
        <name>Mn(2+)</name>
        <dbReference type="ChEBI" id="CHEBI:29035"/>
        <label>2</label>
    </ligand>
</feature>
<comment type="caution">
    <text evidence="4">The sequence shown here is derived from an EMBL/GenBank/DDBJ whole genome shotgun (WGS) entry which is preliminary data.</text>
</comment>
<accession>A0A9D1Z204</accession>
<dbReference type="SUPFAM" id="SSF55031">
    <property type="entry name" value="Bacterial exopeptidase dimerisation domain"/>
    <property type="match status" value="1"/>
</dbReference>
<feature type="domain" description="Peptidase M20 dimerisation" evidence="3">
    <location>
        <begin position="188"/>
        <end position="284"/>
    </location>
</feature>
<dbReference type="Proteomes" id="UP000886824">
    <property type="component" value="Unassembled WGS sequence"/>
</dbReference>
<dbReference type="CDD" id="cd03886">
    <property type="entry name" value="M20_Acy1"/>
    <property type="match status" value="1"/>
</dbReference>
<keyword evidence="1" id="KW-0378">Hydrolase</keyword>
<name>A0A9D1Z204_9FIRM</name>
<reference evidence="4" key="1">
    <citation type="journal article" date="2021" name="PeerJ">
        <title>Extensive microbial diversity within the chicken gut microbiome revealed by metagenomics and culture.</title>
        <authorList>
            <person name="Gilroy R."/>
            <person name="Ravi A."/>
            <person name="Getino M."/>
            <person name="Pursley I."/>
            <person name="Horton D.L."/>
            <person name="Alikhan N.F."/>
            <person name="Baker D."/>
            <person name="Gharbi K."/>
            <person name="Hall N."/>
            <person name="Watson M."/>
            <person name="Adriaenssens E.M."/>
            <person name="Foster-Nyarko E."/>
            <person name="Jarju S."/>
            <person name="Secka A."/>
            <person name="Antonio M."/>
            <person name="Oren A."/>
            <person name="Chaudhuri R.R."/>
            <person name="La Ragione R."/>
            <person name="Hildebrand F."/>
            <person name="Pallen M.J."/>
        </authorList>
    </citation>
    <scope>NUCLEOTIDE SEQUENCE</scope>
    <source>
        <strain evidence="4">CHK33-7979</strain>
    </source>
</reference>
<evidence type="ECO:0000259" key="3">
    <source>
        <dbReference type="Pfam" id="PF07687"/>
    </source>
</evidence>
<keyword evidence="2" id="KW-0479">Metal-binding</keyword>
<dbReference type="Gene3D" id="3.40.630.10">
    <property type="entry name" value="Zn peptidases"/>
    <property type="match status" value="1"/>
</dbReference>
<dbReference type="InterPro" id="IPR017439">
    <property type="entry name" value="Amidohydrolase"/>
</dbReference>
<dbReference type="GO" id="GO:0019877">
    <property type="term" value="P:diaminopimelate biosynthetic process"/>
    <property type="evidence" value="ECO:0007669"/>
    <property type="project" value="UniProtKB-ARBA"/>
</dbReference>
<dbReference type="InterPro" id="IPR036264">
    <property type="entry name" value="Bact_exopeptidase_dim_dom"/>
</dbReference>
<evidence type="ECO:0000256" key="2">
    <source>
        <dbReference type="PIRSR" id="PIRSR005962-1"/>
    </source>
</evidence>
<dbReference type="InterPro" id="IPR002933">
    <property type="entry name" value="Peptidase_M20"/>
</dbReference>
<dbReference type="PANTHER" id="PTHR11014:SF63">
    <property type="entry name" value="METALLOPEPTIDASE, PUTATIVE (AFU_ORTHOLOGUE AFUA_6G09600)-RELATED"/>
    <property type="match status" value="1"/>
</dbReference>
<dbReference type="SUPFAM" id="SSF53187">
    <property type="entry name" value="Zn-dependent exopeptidases"/>
    <property type="match status" value="1"/>
</dbReference>
<dbReference type="FunFam" id="3.30.70.360:FF:000001">
    <property type="entry name" value="N-acetyldiaminopimelate deacetylase"/>
    <property type="match status" value="1"/>
</dbReference>
<evidence type="ECO:0000313" key="4">
    <source>
        <dbReference type="EMBL" id="HIY72453.1"/>
    </source>
</evidence>
<dbReference type="PANTHER" id="PTHR11014">
    <property type="entry name" value="PEPTIDASE M20 FAMILY MEMBER"/>
    <property type="match status" value="1"/>
</dbReference>
<keyword evidence="2" id="KW-0464">Manganese</keyword>
<dbReference type="Gene3D" id="3.30.70.360">
    <property type="match status" value="1"/>
</dbReference>
<dbReference type="Pfam" id="PF07687">
    <property type="entry name" value="M20_dimer"/>
    <property type="match status" value="1"/>
</dbReference>